<sequence length="109" mass="12339">MLSLDNIAGLIKEPTLTPLTPSISNYLSVTDHLRRSPDKYAHWKNKVTDRKNLVNEGSRDTTAVQVSQDNGQSNDGLRTTVQAWTSTTVQLMDYTEVQEMDLEETRNKD</sequence>
<accession>F2RTC1</accession>
<evidence type="ECO:0000313" key="2">
    <source>
        <dbReference type="Proteomes" id="UP000009172"/>
    </source>
</evidence>
<dbReference type="Proteomes" id="UP000009172">
    <property type="component" value="Unassembled WGS sequence"/>
</dbReference>
<dbReference type="AlphaFoldDB" id="F2RTC1"/>
<dbReference type="EMBL" id="GG698483">
    <property type="protein sequence ID" value="EGD94570.1"/>
    <property type="molecule type" value="Genomic_DNA"/>
</dbReference>
<proteinExistence type="predicted"/>
<organism evidence="1 2">
    <name type="scientific">Trichophyton tonsurans (strain CBS 112818)</name>
    <name type="common">Scalp ringworm fungus</name>
    <dbReference type="NCBI Taxonomy" id="647933"/>
    <lineage>
        <taxon>Eukaryota</taxon>
        <taxon>Fungi</taxon>
        <taxon>Dikarya</taxon>
        <taxon>Ascomycota</taxon>
        <taxon>Pezizomycotina</taxon>
        <taxon>Eurotiomycetes</taxon>
        <taxon>Eurotiomycetidae</taxon>
        <taxon>Onygenales</taxon>
        <taxon>Arthrodermataceae</taxon>
        <taxon>Trichophyton</taxon>
    </lineage>
</organism>
<protein>
    <submittedName>
        <fullName evidence="1">Uncharacterized protein</fullName>
    </submittedName>
</protein>
<name>F2RTC1_TRIT1</name>
<gene>
    <name evidence="1" type="ORF">TESG_02082</name>
</gene>
<reference evidence="2" key="1">
    <citation type="journal article" date="2012" name="MBio">
        <title>Comparative genome analysis of Trichophyton rubrum and related dermatophytes reveals candidate genes involved in infection.</title>
        <authorList>
            <person name="Martinez D.A."/>
            <person name="Oliver B.G."/>
            <person name="Graeser Y."/>
            <person name="Goldberg J.M."/>
            <person name="Li W."/>
            <person name="Martinez-Rossi N.M."/>
            <person name="Monod M."/>
            <person name="Shelest E."/>
            <person name="Barton R.C."/>
            <person name="Birch E."/>
            <person name="Brakhage A.A."/>
            <person name="Chen Z."/>
            <person name="Gurr S.J."/>
            <person name="Heiman D."/>
            <person name="Heitman J."/>
            <person name="Kosti I."/>
            <person name="Rossi A."/>
            <person name="Saif S."/>
            <person name="Samalova M."/>
            <person name="Saunders C.W."/>
            <person name="Shea T."/>
            <person name="Summerbell R.C."/>
            <person name="Xu J."/>
            <person name="Young S."/>
            <person name="Zeng Q."/>
            <person name="Birren B.W."/>
            <person name="Cuomo C.A."/>
            <person name="White T.C."/>
        </authorList>
    </citation>
    <scope>NUCLEOTIDE SEQUENCE [LARGE SCALE GENOMIC DNA]</scope>
    <source>
        <strain evidence="2">CBS 112818</strain>
    </source>
</reference>
<dbReference type="HOGENOM" id="CLU_2185853_0_0_1"/>
<keyword evidence="2" id="KW-1185">Reference proteome</keyword>
<evidence type="ECO:0000313" key="1">
    <source>
        <dbReference type="EMBL" id="EGD94570.1"/>
    </source>
</evidence>